<accession>A0A9N9H7Z4</accession>
<reference evidence="1" key="1">
    <citation type="submission" date="2021-06" db="EMBL/GenBank/DDBJ databases">
        <authorList>
            <person name="Kallberg Y."/>
            <person name="Tangrot J."/>
            <person name="Rosling A."/>
        </authorList>
    </citation>
    <scope>NUCLEOTIDE SEQUENCE</scope>
    <source>
        <strain evidence="1">UK204</strain>
    </source>
</reference>
<dbReference type="AlphaFoldDB" id="A0A9N9H7Z4"/>
<sequence>MDEVVVSGNIFGESRGKVASNVLISTWVFIRVIFVPYEEANEKVEHWMKNDQKITIMIRTLLNFRRDENTLALKQSALYQKFARV</sequence>
<dbReference type="EMBL" id="CAJVPQ010005199">
    <property type="protein sequence ID" value="CAG8665751.1"/>
    <property type="molecule type" value="Genomic_DNA"/>
</dbReference>
<protein>
    <submittedName>
        <fullName evidence="1">17060_t:CDS:1</fullName>
    </submittedName>
</protein>
<feature type="non-terminal residue" evidence="1">
    <location>
        <position position="85"/>
    </location>
</feature>
<comment type="caution">
    <text evidence="1">The sequence shown here is derived from an EMBL/GenBank/DDBJ whole genome shotgun (WGS) entry which is preliminary data.</text>
</comment>
<evidence type="ECO:0000313" key="2">
    <source>
        <dbReference type="Proteomes" id="UP000789570"/>
    </source>
</evidence>
<evidence type="ECO:0000313" key="1">
    <source>
        <dbReference type="EMBL" id="CAG8665751.1"/>
    </source>
</evidence>
<keyword evidence="2" id="KW-1185">Reference proteome</keyword>
<gene>
    <name evidence="1" type="ORF">FCALED_LOCUS11767</name>
</gene>
<dbReference type="Proteomes" id="UP000789570">
    <property type="component" value="Unassembled WGS sequence"/>
</dbReference>
<organism evidence="1 2">
    <name type="scientific">Funneliformis caledonium</name>
    <dbReference type="NCBI Taxonomy" id="1117310"/>
    <lineage>
        <taxon>Eukaryota</taxon>
        <taxon>Fungi</taxon>
        <taxon>Fungi incertae sedis</taxon>
        <taxon>Mucoromycota</taxon>
        <taxon>Glomeromycotina</taxon>
        <taxon>Glomeromycetes</taxon>
        <taxon>Glomerales</taxon>
        <taxon>Glomeraceae</taxon>
        <taxon>Funneliformis</taxon>
    </lineage>
</organism>
<proteinExistence type="predicted"/>
<name>A0A9N9H7Z4_9GLOM</name>